<feature type="domain" description="RING-type" evidence="11">
    <location>
        <begin position="1076"/>
        <end position="1117"/>
    </location>
</feature>
<feature type="compositionally biased region" description="Polar residues" evidence="10">
    <location>
        <begin position="430"/>
        <end position="441"/>
    </location>
</feature>
<dbReference type="Gene3D" id="3.40.50.10810">
    <property type="entry name" value="Tandem AAA-ATPase domain"/>
    <property type="match status" value="3"/>
</dbReference>
<evidence type="ECO:0000313" key="13">
    <source>
        <dbReference type="EMBL" id="KAK9821621.1"/>
    </source>
</evidence>
<dbReference type="SMART" id="SM00490">
    <property type="entry name" value="HELICc"/>
    <property type="match status" value="1"/>
</dbReference>
<feature type="compositionally biased region" description="Basic residues" evidence="10">
    <location>
        <begin position="647"/>
        <end position="656"/>
    </location>
</feature>
<dbReference type="GO" id="GO:0006289">
    <property type="term" value="P:nucleotide-excision repair"/>
    <property type="evidence" value="ECO:0007669"/>
    <property type="project" value="TreeGrafter"/>
</dbReference>
<reference evidence="13 14" key="1">
    <citation type="journal article" date="2024" name="Nat. Commun.">
        <title>Phylogenomics reveals the evolutionary origins of lichenization in chlorophyte algae.</title>
        <authorList>
            <person name="Puginier C."/>
            <person name="Libourel C."/>
            <person name="Otte J."/>
            <person name="Skaloud P."/>
            <person name="Haon M."/>
            <person name="Grisel S."/>
            <person name="Petersen M."/>
            <person name="Berrin J.G."/>
            <person name="Delaux P.M."/>
            <person name="Dal Grande F."/>
            <person name="Keller J."/>
        </authorList>
    </citation>
    <scope>NUCLEOTIDE SEQUENCE [LARGE SCALE GENOMIC DNA]</scope>
    <source>
        <strain evidence="13 14">SAG 2145</strain>
    </source>
</reference>
<dbReference type="SUPFAM" id="SSF57850">
    <property type="entry name" value="RING/U-box"/>
    <property type="match status" value="1"/>
</dbReference>
<keyword evidence="5" id="KW-0378">Hydrolase</keyword>
<keyword evidence="3" id="KW-0547">Nucleotide-binding</keyword>
<dbReference type="EMBL" id="JALJOS010000036">
    <property type="protein sequence ID" value="KAK9821621.1"/>
    <property type="molecule type" value="Genomic_DNA"/>
</dbReference>
<evidence type="ECO:0000256" key="2">
    <source>
        <dbReference type="ARBA" id="ARBA00022723"/>
    </source>
</evidence>
<feature type="region of interest" description="Disordered" evidence="10">
    <location>
        <begin position="334"/>
        <end position="382"/>
    </location>
</feature>
<feature type="region of interest" description="Disordered" evidence="10">
    <location>
        <begin position="1"/>
        <end position="246"/>
    </location>
</feature>
<dbReference type="InterPro" id="IPR018957">
    <property type="entry name" value="Znf_C3HC4_RING-type"/>
</dbReference>
<organism evidence="13 14">
    <name type="scientific">Apatococcus lobatus</name>
    <dbReference type="NCBI Taxonomy" id="904363"/>
    <lineage>
        <taxon>Eukaryota</taxon>
        <taxon>Viridiplantae</taxon>
        <taxon>Chlorophyta</taxon>
        <taxon>core chlorophytes</taxon>
        <taxon>Trebouxiophyceae</taxon>
        <taxon>Chlorellales</taxon>
        <taxon>Chlorellaceae</taxon>
        <taxon>Apatococcus</taxon>
    </lineage>
</organism>
<dbReference type="InterPro" id="IPR000330">
    <property type="entry name" value="SNF2_N"/>
</dbReference>
<feature type="compositionally biased region" description="Acidic residues" evidence="10">
    <location>
        <begin position="746"/>
        <end position="773"/>
    </location>
</feature>
<dbReference type="InterPro" id="IPR014001">
    <property type="entry name" value="Helicase_ATP-bd"/>
</dbReference>
<evidence type="ECO:0000256" key="3">
    <source>
        <dbReference type="ARBA" id="ARBA00022741"/>
    </source>
</evidence>
<dbReference type="PANTHER" id="PTHR45626">
    <property type="entry name" value="TRANSCRIPTION TERMINATION FACTOR 2-RELATED"/>
    <property type="match status" value="1"/>
</dbReference>
<proteinExistence type="inferred from homology"/>
<gene>
    <name evidence="13" type="ORF">WJX74_000422</name>
</gene>
<dbReference type="PROSITE" id="PS51194">
    <property type="entry name" value="HELICASE_CTER"/>
    <property type="match status" value="1"/>
</dbReference>
<dbReference type="SMART" id="SM00487">
    <property type="entry name" value="DEXDc"/>
    <property type="match status" value="1"/>
</dbReference>
<dbReference type="GO" id="GO:0008270">
    <property type="term" value="F:zinc ion binding"/>
    <property type="evidence" value="ECO:0007669"/>
    <property type="project" value="UniProtKB-KW"/>
</dbReference>
<dbReference type="InterPro" id="IPR013083">
    <property type="entry name" value="Znf_RING/FYVE/PHD"/>
</dbReference>
<comment type="similarity">
    <text evidence="1">Belongs to the SNF2/RAD54 helicase family. RAD16 subfamily.</text>
</comment>
<dbReference type="InterPro" id="IPR038718">
    <property type="entry name" value="SNF2-like_sf"/>
</dbReference>
<feature type="compositionally biased region" description="Low complexity" evidence="10">
    <location>
        <begin position="20"/>
        <end position="51"/>
    </location>
</feature>
<keyword evidence="6" id="KW-0347">Helicase</keyword>
<dbReference type="InterPro" id="IPR049730">
    <property type="entry name" value="SNF2/RAD54-like_C"/>
</dbReference>
<dbReference type="GO" id="GO:0005524">
    <property type="term" value="F:ATP binding"/>
    <property type="evidence" value="ECO:0007669"/>
    <property type="project" value="UniProtKB-KW"/>
</dbReference>
<feature type="domain" description="Helicase C-terminal" evidence="12">
    <location>
        <begin position="1154"/>
        <end position="1314"/>
    </location>
</feature>
<dbReference type="Pfam" id="PF00271">
    <property type="entry name" value="Helicase_C"/>
    <property type="match status" value="1"/>
</dbReference>
<feature type="compositionally biased region" description="Polar residues" evidence="10">
    <location>
        <begin position="1"/>
        <end position="12"/>
    </location>
</feature>
<feature type="region of interest" description="Disordered" evidence="10">
    <location>
        <begin position="413"/>
        <end position="475"/>
    </location>
</feature>
<feature type="region of interest" description="Disordered" evidence="10">
    <location>
        <begin position="643"/>
        <end position="778"/>
    </location>
</feature>
<dbReference type="Pfam" id="PF00176">
    <property type="entry name" value="SNF2-rel_dom"/>
    <property type="match status" value="2"/>
</dbReference>
<evidence type="ECO:0000259" key="11">
    <source>
        <dbReference type="PROSITE" id="PS50089"/>
    </source>
</evidence>
<evidence type="ECO:0000256" key="4">
    <source>
        <dbReference type="ARBA" id="ARBA00022771"/>
    </source>
</evidence>
<dbReference type="GO" id="GO:0004386">
    <property type="term" value="F:helicase activity"/>
    <property type="evidence" value="ECO:0007669"/>
    <property type="project" value="UniProtKB-KW"/>
</dbReference>
<feature type="compositionally biased region" description="Basic and acidic residues" evidence="10">
    <location>
        <begin position="223"/>
        <end position="245"/>
    </location>
</feature>
<dbReference type="InterPro" id="IPR001841">
    <property type="entry name" value="Znf_RING"/>
</dbReference>
<comment type="caution">
    <text evidence="13">The sequence shown here is derived from an EMBL/GenBank/DDBJ whole genome shotgun (WGS) entry which is preliminary data.</text>
</comment>
<keyword evidence="2" id="KW-0479">Metal-binding</keyword>
<evidence type="ECO:0000313" key="14">
    <source>
        <dbReference type="Proteomes" id="UP001438707"/>
    </source>
</evidence>
<dbReference type="InterPro" id="IPR017907">
    <property type="entry name" value="Znf_RING_CS"/>
</dbReference>
<evidence type="ECO:0000256" key="5">
    <source>
        <dbReference type="ARBA" id="ARBA00022801"/>
    </source>
</evidence>
<dbReference type="GO" id="GO:0016787">
    <property type="term" value="F:hydrolase activity"/>
    <property type="evidence" value="ECO:0007669"/>
    <property type="project" value="UniProtKB-KW"/>
</dbReference>
<dbReference type="PROSITE" id="PS50089">
    <property type="entry name" value="ZF_RING_2"/>
    <property type="match status" value="1"/>
</dbReference>
<evidence type="ECO:0000259" key="12">
    <source>
        <dbReference type="PROSITE" id="PS51194"/>
    </source>
</evidence>
<dbReference type="Proteomes" id="UP001438707">
    <property type="component" value="Unassembled WGS sequence"/>
</dbReference>
<dbReference type="Pfam" id="PF00097">
    <property type="entry name" value="zf-C3HC4"/>
    <property type="match status" value="1"/>
</dbReference>
<keyword evidence="7" id="KW-0862">Zinc</keyword>
<keyword evidence="8" id="KW-0067">ATP-binding</keyword>
<feature type="compositionally biased region" description="Acidic residues" evidence="10">
    <location>
        <begin position="662"/>
        <end position="680"/>
    </location>
</feature>
<feature type="compositionally biased region" description="Acidic residues" evidence="10">
    <location>
        <begin position="143"/>
        <end position="157"/>
    </location>
</feature>
<keyword evidence="4 9" id="KW-0863">Zinc-finger</keyword>
<sequence length="1327" mass="143030">MQSTPLQDSNQPSRKHRAAAKTAKAAIRAQSGQGPAAAAPPGGPARVVPTPTDKPSAGIPEQMQQAQVTPAPQSGSSRQTSVQQQGAPRASLARSRSIRARRTASAPAALAEDEDMLDLGDSSEDEDFEPDGLEAADTAAGVAEDEEPEQEEEEWEDAAGGNEVEVEVDAEGLASLKELGANDTEAALEDVPLSKRKRGQKAASGGRKRAEPGAARKPRKRKGEAEVAAHEAQKAADKERRRREYEDPDNIWASFGMEDEDLSSNSLAKSKVWAQMEPPPELLMPLLPYQKEFLAWAVGQERSNIRGGILADEMGMGKTIQAISLIVTHRSDDPNATPRIIPTLGPSLSTAPSDKPRPKLRLSGAPSAPPALSSPPKSVPQIAAASEAKGAVPGAATAAVWEGVASAEKGQPQLVDLGDGTSLQPIPVTLRQNSNKENSPGNRRKGGGTSRSALGPVPESKPAPMEDQAEPSHSVPEVLAAAAAAAQPAADVRANAEPASPPPACCGNHPDPASPSLASPFSGHVGVKQPGMEASSSATYCGATLVVCPLVAVIQWRQEIARFTAAGSVKVVVYHGTKRAAEIEAMQRADVVLTTYSILESEWRKETQPCKVTCAYCSKKYYPERLKVHLRFFCGPNAKKSAALAKQGKKRPRKGQGKAVDDSEEESEWEDEEDSEEDQEDQPKKSRKVASGKAQRGKGKAAGGKGKSKAAAAYDPIKGKGKTKASKKAPTSSGKGKGRSKKQAQEESDAEWEAADSEADDAAEEDSEGEVEGVEGMVQTGDEDAAARDALRMIAAAQKRVKRDDSDPPISACHQVQWRRVILDEAHSIKDRRCSTAKAVFALDSKYKWALSGTPLQNRVGELYSLVRFLRIYPYAYYFCQKRDNGKRCCKCTSLDYAFRFNTRKCDHCGHSPLVHYCWWNKYVANPIKKYGYVGCGRQAMRLLKTEILEKTLLRRTKVQCADVLALPPRTITLRKDKFDEREADFYEALYTQSQAQFDAYVKTGTVVNNYAHIFDLLIRLRQAVDHPYLVVHSATAPGQAAGAAAEAGRKAAEASRAEAQEVAEHVAASGREGVCGVCHDPLEDAVQASCGHAFCRICITEFLESATGHAGCPDCSKPLTLDLSSSAGVPAAVAASVSKKAGILGRMGGGTFQSSTKIEALREEIGRMLQRDPSAKAIVFSQFTSMLDLVHHRLQQVGVSSVRLQGSMSMDHRDKMIHAFTHDPTIKVFLMSLKAGGVALNLTAASNVFLLDPWWNPAVEQQAQDRIHRLGQYKPINVVRFIIGSTIEERILKLQEKKQLVFEGTVGRDAEALGRLTEDDLRFLFG</sequence>
<dbReference type="CDD" id="cd18793">
    <property type="entry name" value="SF2_C_SNF"/>
    <property type="match status" value="1"/>
</dbReference>
<keyword evidence="14" id="KW-1185">Reference proteome</keyword>
<evidence type="ECO:0000256" key="9">
    <source>
        <dbReference type="PROSITE-ProRule" id="PRU00175"/>
    </source>
</evidence>
<protein>
    <submittedName>
        <fullName evidence="13">Uncharacterized protein</fullName>
    </submittedName>
</protein>
<dbReference type="PROSITE" id="PS00518">
    <property type="entry name" value="ZF_RING_1"/>
    <property type="match status" value="1"/>
</dbReference>
<dbReference type="SMART" id="SM00184">
    <property type="entry name" value="RING"/>
    <property type="match status" value="1"/>
</dbReference>
<feature type="region of interest" description="Disordered" evidence="10">
    <location>
        <begin position="489"/>
        <end position="511"/>
    </location>
</feature>
<dbReference type="GO" id="GO:0005634">
    <property type="term" value="C:nucleus"/>
    <property type="evidence" value="ECO:0007669"/>
    <property type="project" value="TreeGrafter"/>
</dbReference>
<feature type="compositionally biased region" description="Acidic residues" evidence="10">
    <location>
        <begin position="111"/>
        <end position="134"/>
    </location>
</feature>
<feature type="compositionally biased region" description="Basic residues" evidence="10">
    <location>
        <begin position="685"/>
        <end position="699"/>
    </location>
</feature>
<dbReference type="InterPro" id="IPR050628">
    <property type="entry name" value="SNF2_RAD54_helicase_TF"/>
</dbReference>
<dbReference type="InterPro" id="IPR001650">
    <property type="entry name" value="Helicase_C-like"/>
</dbReference>
<accession>A0AAW1QJI2</accession>
<evidence type="ECO:0000256" key="10">
    <source>
        <dbReference type="SAM" id="MobiDB-lite"/>
    </source>
</evidence>
<name>A0AAW1QJI2_9CHLO</name>
<dbReference type="Gene3D" id="3.40.50.300">
    <property type="entry name" value="P-loop containing nucleotide triphosphate hydrolases"/>
    <property type="match status" value="1"/>
</dbReference>
<dbReference type="InterPro" id="IPR027417">
    <property type="entry name" value="P-loop_NTPase"/>
</dbReference>
<evidence type="ECO:0000256" key="8">
    <source>
        <dbReference type="ARBA" id="ARBA00022840"/>
    </source>
</evidence>
<evidence type="ECO:0000256" key="6">
    <source>
        <dbReference type="ARBA" id="ARBA00022806"/>
    </source>
</evidence>
<feature type="compositionally biased region" description="Polar residues" evidence="10">
    <location>
        <begin position="62"/>
        <end position="86"/>
    </location>
</feature>
<dbReference type="GO" id="GO:0008094">
    <property type="term" value="F:ATP-dependent activity, acting on DNA"/>
    <property type="evidence" value="ECO:0007669"/>
    <property type="project" value="TreeGrafter"/>
</dbReference>
<dbReference type="Gene3D" id="3.30.40.10">
    <property type="entry name" value="Zinc/RING finger domain, C3HC4 (zinc finger)"/>
    <property type="match status" value="1"/>
</dbReference>
<evidence type="ECO:0000256" key="1">
    <source>
        <dbReference type="ARBA" id="ARBA00008438"/>
    </source>
</evidence>
<dbReference type="PANTHER" id="PTHR45626:SF12">
    <property type="entry name" value="DNA REPAIR PROTEIN RAD16"/>
    <property type="match status" value="1"/>
</dbReference>
<evidence type="ECO:0000256" key="7">
    <source>
        <dbReference type="ARBA" id="ARBA00022833"/>
    </source>
</evidence>
<dbReference type="SUPFAM" id="SSF52540">
    <property type="entry name" value="P-loop containing nucleoside triphosphate hydrolases"/>
    <property type="match status" value="2"/>
</dbReference>